<evidence type="ECO:0000256" key="4">
    <source>
        <dbReference type="ARBA" id="ARBA00022801"/>
    </source>
</evidence>
<keyword evidence="5" id="KW-0119">Carbohydrate metabolism</keyword>
<keyword evidence="4 10" id="KW-0378">Hydrolase</keyword>
<dbReference type="AlphaFoldDB" id="A0A9E8MMF8"/>
<comment type="catalytic activity">
    <reaction evidence="1">
        <text>Hydrolysis of (1-&gt;3)-beta-D-glucosidic linkages in (1-&gt;3)-beta-D-glucans.</text>
        <dbReference type="EC" id="3.2.1.39"/>
    </reaction>
</comment>
<dbReference type="GO" id="GO:0042973">
    <property type="term" value="F:glucan endo-1,3-beta-D-glucosidase activity"/>
    <property type="evidence" value="ECO:0007669"/>
    <property type="project" value="UniProtKB-EC"/>
</dbReference>
<dbReference type="EMBL" id="CP113089">
    <property type="protein sequence ID" value="WAB82188.1"/>
    <property type="molecule type" value="Genomic_DNA"/>
</dbReference>
<dbReference type="PROSITE" id="PS52008">
    <property type="entry name" value="GH81"/>
    <property type="match status" value="1"/>
</dbReference>
<name>A0A9E8MMF8_9MICO</name>
<dbReference type="KEGG" id="mdb:OVN18_04050"/>
<dbReference type="EC" id="3.2.1.39" evidence="3"/>
<dbReference type="Proteomes" id="UP001164706">
    <property type="component" value="Chromosome"/>
</dbReference>
<dbReference type="GO" id="GO:0000272">
    <property type="term" value="P:polysaccharide catabolic process"/>
    <property type="evidence" value="ECO:0007669"/>
    <property type="project" value="UniProtKB-KW"/>
</dbReference>
<keyword evidence="8" id="KW-0624">Polysaccharide degradation</keyword>
<dbReference type="Gene3D" id="2.70.98.30">
    <property type="entry name" value="Golgi alpha-mannosidase II, domain 4"/>
    <property type="match status" value="1"/>
</dbReference>
<sequence>MTARVERSAHRSRASRLLPLVVGAGLVVTLAACASAGPAPDGAPARSGSTPVVLPDAQTEPLLAEVPERTLAAAPLERLAEGLVPPTNRWFSGLVLNEDPMPVFPQPLSFRLDAAGFTFGAPTVVAQPGLIAGAMTEHIVVENGSDRSEVTRYDEVSVTTTQFDADDAPVARVTIARGSPVVSYVAEAAHSLTVSEPLEAASGAGEGIHLATVGGLDYALIAPEATVSADGLTVELPAGATANWLAVPADGDLAELAPLAASPLDHVEVEYAAADESVSTGIRYVTEDGSPTLVGTLPHHGEQTASPVGSYTTVYGPMALAASGGVDATTPTVAPAASLDLSALDDAERAELAEQLELDAGSLGTLPADTYFGGKALARIATLITLAGQLGEEGIEQSLRTRLAEELRTWFDPAGCEQREERCFLYDPVMRGMVGLAPSFGSEEFNDHHFHYGNFLYAAAIAVEGDAALLEELSPMATLLAADVASFGGERFADWRAFDPYSGHSWASGYSPFGDGNNQESSSEAIAAHQGVALWASASGDEALAEQATWMLSLESLSARTYWTNVDTTAEPFAAYDRSVVGIVWDGKRDYATWFSPEPAAILGIQLIPMRPGTGASLGSDPDRVLENIAEATESGPAPQFADYLLMYQSLAGPEQAELALEAARDLPMSSIDDGNTRTYMLAWIMSQD</sequence>
<dbReference type="GO" id="GO:0052861">
    <property type="term" value="F:endo-1,3(4)-beta-glucanase activity"/>
    <property type="evidence" value="ECO:0007669"/>
    <property type="project" value="InterPro"/>
</dbReference>
<protein>
    <recommendedName>
        <fullName evidence="3">glucan endo-1,3-beta-D-glucosidase</fullName>
        <ecNumber evidence="3">3.2.1.39</ecNumber>
    </recommendedName>
</protein>
<evidence type="ECO:0000313" key="10">
    <source>
        <dbReference type="EMBL" id="WAB82188.1"/>
    </source>
</evidence>
<reference evidence="10" key="1">
    <citation type="submission" date="2022-11" db="EMBL/GenBank/DDBJ databases">
        <title>Description of Microcella daejonensis nov. sp, isolated from riverside soil.</title>
        <authorList>
            <person name="Molina K.M."/>
            <person name="Kim S.B."/>
        </authorList>
    </citation>
    <scope>NUCLEOTIDE SEQUENCE</scope>
    <source>
        <strain evidence="10">MMS21-STM12</strain>
    </source>
</reference>
<dbReference type="GO" id="GO:0071555">
    <property type="term" value="P:cell wall organization"/>
    <property type="evidence" value="ECO:0007669"/>
    <property type="project" value="UniProtKB-KW"/>
</dbReference>
<evidence type="ECO:0000313" key="11">
    <source>
        <dbReference type="Proteomes" id="UP001164706"/>
    </source>
</evidence>
<dbReference type="PANTHER" id="PTHR31983:SF0">
    <property type="entry name" value="GLUCAN ENDO-1,3-BETA-D-GLUCOSIDASE 2"/>
    <property type="match status" value="1"/>
</dbReference>
<organism evidence="10 11">
    <name type="scientific">Microcella daejeonensis</name>
    <dbReference type="NCBI Taxonomy" id="2994971"/>
    <lineage>
        <taxon>Bacteria</taxon>
        <taxon>Bacillati</taxon>
        <taxon>Actinomycetota</taxon>
        <taxon>Actinomycetes</taxon>
        <taxon>Micrococcales</taxon>
        <taxon>Microbacteriaceae</taxon>
        <taxon>Microcella</taxon>
    </lineage>
</organism>
<dbReference type="RefSeq" id="WP_267782118.1">
    <property type="nucleotide sequence ID" value="NZ_CP113089.1"/>
</dbReference>
<keyword evidence="7" id="KW-0961">Cell wall biogenesis/degradation</keyword>
<comment type="similarity">
    <text evidence="2">Belongs to the glycosyl hydrolase 81 family.</text>
</comment>
<feature type="domain" description="Glycosyl hydrolase family 81 C-terminal" evidence="9">
    <location>
        <begin position="368"/>
        <end position="682"/>
    </location>
</feature>
<dbReference type="Pfam" id="PF17652">
    <property type="entry name" value="Glyco_hydro81C"/>
    <property type="match status" value="1"/>
</dbReference>
<evidence type="ECO:0000256" key="1">
    <source>
        <dbReference type="ARBA" id="ARBA00000382"/>
    </source>
</evidence>
<evidence type="ECO:0000256" key="7">
    <source>
        <dbReference type="ARBA" id="ARBA00023316"/>
    </source>
</evidence>
<evidence type="ECO:0000259" key="9">
    <source>
        <dbReference type="Pfam" id="PF17652"/>
    </source>
</evidence>
<gene>
    <name evidence="10" type="ORF">OVN18_04050</name>
</gene>
<evidence type="ECO:0000256" key="3">
    <source>
        <dbReference type="ARBA" id="ARBA00012780"/>
    </source>
</evidence>
<evidence type="ECO:0000256" key="5">
    <source>
        <dbReference type="ARBA" id="ARBA00023277"/>
    </source>
</evidence>
<dbReference type="PROSITE" id="PS51257">
    <property type="entry name" value="PROKAR_LIPOPROTEIN"/>
    <property type="match status" value="1"/>
</dbReference>
<keyword evidence="6" id="KW-0326">Glycosidase</keyword>
<accession>A0A9E8MMF8</accession>
<keyword evidence="11" id="KW-1185">Reference proteome</keyword>
<dbReference type="InterPro" id="IPR040720">
    <property type="entry name" value="GH81_C"/>
</dbReference>
<evidence type="ECO:0000256" key="2">
    <source>
        <dbReference type="ARBA" id="ARBA00010730"/>
    </source>
</evidence>
<dbReference type="InterPro" id="IPR005200">
    <property type="entry name" value="Endo-beta-glucanase"/>
</dbReference>
<evidence type="ECO:0000256" key="6">
    <source>
        <dbReference type="ARBA" id="ARBA00023295"/>
    </source>
</evidence>
<proteinExistence type="inferred from homology"/>
<dbReference type="PANTHER" id="PTHR31983">
    <property type="entry name" value="ENDO-1,3(4)-BETA-GLUCANASE 1"/>
    <property type="match status" value="1"/>
</dbReference>
<evidence type="ECO:0000256" key="8">
    <source>
        <dbReference type="ARBA" id="ARBA00023326"/>
    </source>
</evidence>